<name>A0A644TLJ4_9ZZZZ</name>
<dbReference type="GO" id="GO:0016020">
    <property type="term" value="C:membrane"/>
    <property type="evidence" value="ECO:0007669"/>
    <property type="project" value="UniProtKB-SubCell"/>
</dbReference>
<evidence type="ECO:0000256" key="2">
    <source>
        <dbReference type="ARBA" id="ARBA00022729"/>
    </source>
</evidence>
<organism evidence="6">
    <name type="scientific">bioreactor metagenome</name>
    <dbReference type="NCBI Taxonomy" id="1076179"/>
    <lineage>
        <taxon>unclassified sequences</taxon>
        <taxon>metagenomes</taxon>
        <taxon>ecological metagenomes</taxon>
    </lineage>
</organism>
<keyword evidence="4" id="KW-0564">Palmitate</keyword>
<reference evidence="6" key="1">
    <citation type="submission" date="2019-08" db="EMBL/GenBank/DDBJ databases">
        <authorList>
            <person name="Kucharzyk K."/>
            <person name="Murdoch R.W."/>
            <person name="Higgins S."/>
            <person name="Loffler F."/>
        </authorList>
    </citation>
    <scope>NUCLEOTIDE SEQUENCE</scope>
</reference>
<dbReference type="AlphaFoldDB" id="A0A644TLJ4"/>
<comment type="subcellular location">
    <subcellularLocation>
        <location evidence="1">Membrane</location>
        <topology evidence="1">Lipid-anchor</topology>
    </subcellularLocation>
</comment>
<dbReference type="Gene3D" id="3.40.190.10">
    <property type="entry name" value="Periplasmic binding protein-like II"/>
    <property type="match status" value="2"/>
</dbReference>
<evidence type="ECO:0000313" key="6">
    <source>
        <dbReference type="EMBL" id="MPL67744.1"/>
    </source>
</evidence>
<dbReference type="InterPro" id="IPR004872">
    <property type="entry name" value="Lipoprotein_NlpA"/>
</dbReference>
<comment type="caution">
    <text evidence="6">The sequence shown here is derived from an EMBL/GenBank/DDBJ whole genome shotgun (WGS) entry which is preliminary data.</text>
</comment>
<sequence length="273" mass="29738">MNRSKRVVFFATLALILAMTPAGLFAQAAQGQQKPVVLKVGATPIPHGDLLNLVKDDLLAKGIKLEIVELTDYVTPNILLADKQLDANFFQHTPYLVNFAAERKLSLEPAGDVFVAPLGLYSRKYKKLEDLPQGAVIAIPNDPTNEARALILFESRGLLKLDPKAGLKATIRDIVENPKKFQFKEIEAPQLPRTLDDAAASVINGSFASQAGFVPARDNLMIEGVGSPYANIVAVRKGDAKDWRVVALVAALQTEKVKNFLDSNYKGSFVPAF</sequence>
<accession>A0A644TLJ4</accession>
<dbReference type="SUPFAM" id="SSF53850">
    <property type="entry name" value="Periplasmic binding protein-like II"/>
    <property type="match status" value="1"/>
</dbReference>
<proteinExistence type="predicted"/>
<evidence type="ECO:0000256" key="5">
    <source>
        <dbReference type="ARBA" id="ARBA00023288"/>
    </source>
</evidence>
<evidence type="ECO:0000256" key="3">
    <source>
        <dbReference type="ARBA" id="ARBA00023136"/>
    </source>
</evidence>
<dbReference type="EMBL" id="VSSQ01000038">
    <property type="protein sequence ID" value="MPL67744.1"/>
    <property type="molecule type" value="Genomic_DNA"/>
</dbReference>
<keyword evidence="2" id="KW-0732">Signal</keyword>
<keyword evidence="3" id="KW-0472">Membrane</keyword>
<dbReference type="Pfam" id="PF03180">
    <property type="entry name" value="Lipoprotein_9"/>
    <property type="match status" value="1"/>
</dbReference>
<dbReference type="CDD" id="cd13597">
    <property type="entry name" value="PBP2_lipoprotein_Tp32"/>
    <property type="match status" value="1"/>
</dbReference>
<gene>
    <name evidence="6" type="ORF">SDC9_13442</name>
</gene>
<keyword evidence="5 6" id="KW-0449">Lipoprotein</keyword>
<dbReference type="PANTHER" id="PTHR30429">
    <property type="entry name" value="D-METHIONINE-BINDING LIPOPROTEIN METQ"/>
    <property type="match status" value="1"/>
</dbReference>
<protein>
    <submittedName>
        <fullName evidence="6">Membrane lipoprotein TpN32</fullName>
    </submittedName>
</protein>
<dbReference type="PIRSF" id="PIRSF002854">
    <property type="entry name" value="MetQ"/>
    <property type="match status" value="1"/>
</dbReference>
<dbReference type="PANTHER" id="PTHR30429:SF0">
    <property type="entry name" value="METHIONINE-BINDING LIPOPROTEIN METQ"/>
    <property type="match status" value="1"/>
</dbReference>
<evidence type="ECO:0000256" key="1">
    <source>
        <dbReference type="ARBA" id="ARBA00004635"/>
    </source>
</evidence>
<evidence type="ECO:0000256" key="4">
    <source>
        <dbReference type="ARBA" id="ARBA00023139"/>
    </source>
</evidence>